<dbReference type="RefSeq" id="WP_137402436.1">
    <property type="nucleotide sequence ID" value="NZ_BMIU01000001.1"/>
</dbReference>
<accession>A0ABQ1UGN3</accession>
<protein>
    <recommendedName>
        <fullName evidence="3">Outer membrane protein beta-barrel domain-containing protein</fullName>
    </recommendedName>
</protein>
<reference evidence="2" key="1">
    <citation type="journal article" date="2019" name="Int. J. Syst. Evol. Microbiol.">
        <title>The Global Catalogue of Microorganisms (GCM) 10K type strain sequencing project: providing services to taxonomists for standard genome sequencing and annotation.</title>
        <authorList>
            <consortium name="The Broad Institute Genomics Platform"/>
            <consortium name="The Broad Institute Genome Sequencing Center for Infectious Disease"/>
            <person name="Wu L."/>
            <person name="Ma J."/>
        </authorList>
    </citation>
    <scope>NUCLEOTIDE SEQUENCE [LARGE SCALE GENOMIC DNA]</scope>
    <source>
        <strain evidence="2">CGMCC 1.15407</strain>
    </source>
</reference>
<evidence type="ECO:0008006" key="3">
    <source>
        <dbReference type="Google" id="ProtNLM"/>
    </source>
</evidence>
<keyword evidence="2" id="KW-1185">Reference proteome</keyword>
<comment type="caution">
    <text evidence="1">The sequence shown here is derived from an EMBL/GenBank/DDBJ whole genome shotgun (WGS) entry which is preliminary data.</text>
</comment>
<evidence type="ECO:0000313" key="1">
    <source>
        <dbReference type="EMBL" id="GGF18665.1"/>
    </source>
</evidence>
<name>A0ABQ1UGN3_9BACT</name>
<evidence type="ECO:0000313" key="2">
    <source>
        <dbReference type="Proteomes" id="UP000647339"/>
    </source>
</evidence>
<sequence>MFLELLVEGKANLLYFEDSNIRRYFYSVDNDTIKQLIYKKFRFQNQPSKSGKETKIGTNSRFRQQLWSEVNYPEITPKELEGIDYRNKDLTNYFKHYNNRNNELRNVYQENRQSGDFNLTIRPRMDIANLKVVNDSHLKENNINNHLSAALGLELEYIMPGNNRKWSIFFEPTFRQFKETTTIESTNVSAGILTRDVEYNSIEIPMGLRHYLFLHEKSKLYINAALVIDLGFNSSIVAKRKDDSIINTYDYKLSKSSFAIGLGYKYQDKVSIETRYLMKRGLVFEEIPYSYYNAISFILGYSVF</sequence>
<dbReference type="EMBL" id="BMIU01000001">
    <property type="protein sequence ID" value="GGF18665.1"/>
    <property type="molecule type" value="Genomic_DNA"/>
</dbReference>
<proteinExistence type="predicted"/>
<gene>
    <name evidence="1" type="ORF">GCM10011339_03280</name>
</gene>
<dbReference type="Proteomes" id="UP000647339">
    <property type="component" value="Unassembled WGS sequence"/>
</dbReference>
<organism evidence="1 2">
    <name type="scientific">Echinicola rosea</name>
    <dbReference type="NCBI Taxonomy" id="1807691"/>
    <lineage>
        <taxon>Bacteria</taxon>
        <taxon>Pseudomonadati</taxon>
        <taxon>Bacteroidota</taxon>
        <taxon>Cytophagia</taxon>
        <taxon>Cytophagales</taxon>
        <taxon>Cyclobacteriaceae</taxon>
        <taxon>Echinicola</taxon>
    </lineage>
</organism>